<sequence length="254" mass="28329">MFRKGQARWDRQIENEDQNGERKSSNGETFCSKATPYVSSLVSGGLETFQGYSEKSNVVGADFKSYGSAANGFLSQYTSYSAGSNVITNSFTSYNKEGNDLLDQFTSYSHSGNVVLNEFQQYADRAKKPDNVFWSYRLSGNGAGFIFGSYGNSSNPLAEFTDDGKDGNRATASFSSYVTEYTTFKEYHEMTTTFGSYINASSRATSTLVEPGKFFREADLLSGNQIPMPDIHDKMPPRSFLMKREEESRMKDSK</sequence>
<feature type="compositionally biased region" description="Basic and acidic residues" evidence="1">
    <location>
        <begin position="7"/>
        <end position="25"/>
    </location>
</feature>
<dbReference type="PANTHER" id="PTHR31458:SF2">
    <property type="entry name" value="POLYGALACTURONASE 1 BETA-LIKE PROTEIN 2"/>
    <property type="match status" value="1"/>
</dbReference>
<evidence type="ECO:0000256" key="1">
    <source>
        <dbReference type="SAM" id="MobiDB-lite"/>
    </source>
</evidence>
<proteinExistence type="predicted"/>
<organism evidence="2">
    <name type="scientific">Nymphaea colorata</name>
    <name type="common">pocket water lily</name>
    <dbReference type="NCBI Taxonomy" id="210225"/>
    <lineage>
        <taxon>Eukaryota</taxon>
        <taxon>Viridiplantae</taxon>
        <taxon>Streptophyta</taxon>
        <taxon>Embryophyta</taxon>
        <taxon>Tracheophyta</taxon>
        <taxon>Spermatophyta</taxon>
        <taxon>Magnoliopsida</taxon>
        <taxon>Nymphaeales</taxon>
        <taxon>Nymphaeaceae</taxon>
        <taxon>Nymphaea</taxon>
    </lineage>
</organism>
<dbReference type="Gramene" id="NC3G0228070.1">
    <property type="protein sequence ID" value="NC3G0228070.1:cds"/>
    <property type="gene ID" value="NC3G0228070"/>
</dbReference>
<accession>A0A5K1BZF2</accession>
<reference evidence="2" key="1">
    <citation type="submission" date="2019-09" db="EMBL/GenBank/DDBJ databases">
        <authorList>
            <person name="Zhang L."/>
        </authorList>
    </citation>
    <scope>NUCLEOTIDE SEQUENCE</scope>
</reference>
<dbReference type="EMBL" id="LR721781">
    <property type="protein sequence ID" value="VVW20472.1"/>
    <property type="molecule type" value="Genomic_DNA"/>
</dbReference>
<gene>
    <name evidence="2" type="ORF">NYM_LOCUS16112</name>
</gene>
<evidence type="ECO:0000313" key="2">
    <source>
        <dbReference type="EMBL" id="VVW20472.1"/>
    </source>
</evidence>
<name>A0A5K1BZF2_9MAGN</name>
<dbReference type="AlphaFoldDB" id="A0A5K1BZF2"/>
<protein>
    <recommendedName>
        <fullName evidence="3">BURP domain-containing protein</fullName>
    </recommendedName>
</protein>
<feature type="region of interest" description="Disordered" evidence="1">
    <location>
        <begin position="1"/>
        <end position="28"/>
    </location>
</feature>
<dbReference type="PANTHER" id="PTHR31458">
    <property type="entry name" value="POLYGALACTURONASE 1 BETA-LIKE PROTEIN 2"/>
    <property type="match status" value="1"/>
</dbReference>
<dbReference type="InterPro" id="IPR051897">
    <property type="entry name" value="PG-associated_BURP"/>
</dbReference>
<evidence type="ECO:0008006" key="3">
    <source>
        <dbReference type="Google" id="ProtNLM"/>
    </source>
</evidence>